<dbReference type="GO" id="GO:0070967">
    <property type="term" value="F:coenzyme F420 binding"/>
    <property type="evidence" value="ECO:0007669"/>
    <property type="project" value="TreeGrafter"/>
</dbReference>
<dbReference type="RefSeq" id="WP_067274408.1">
    <property type="nucleotide sequence ID" value="NZ_LOHS01000056.1"/>
</dbReference>
<dbReference type="EC" id="1.-.-.-" evidence="3"/>
<dbReference type="Pfam" id="PF04075">
    <property type="entry name" value="F420H2_quin_red"/>
    <property type="match status" value="1"/>
</dbReference>
<gene>
    <name evidence="3" type="ORF">STSP_18100</name>
</gene>
<dbReference type="STRING" id="1716141.STSP_18100"/>
<comment type="caution">
    <text evidence="3">The sequence shown here is derived from an EMBL/GenBank/DDBJ whole genome shotgun (WGS) entry which is preliminary data.</text>
</comment>
<evidence type="ECO:0000256" key="2">
    <source>
        <dbReference type="ARBA" id="ARBA00049106"/>
    </source>
</evidence>
<keyword evidence="3" id="KW-0560">Oxidoreductase</keyword>
<comment type="similarity">
    <text evidence="1">Belongs to the F420H(2)-dependent quinone reductase family.</text>
</comment>
<dbReference type="GO" id="GO:0052755">
    <property type="term" value="F:coenzyme F420H2:quinone oxidoreductase activity"/>
    <property type="evidence" value="ECO:0007669"/>
    <property type="project" value="RHEA"/>
</dbReference>
<comment type="catalytic activity">
    <reaction evidence="2">
        <text>oxidized coenzyme F420-(gamma-L-Glu)(n) + a quinol + H(+) = reduced coenzyme F420-(gamma-L-Glu)(n) + a quinone</text>
        <dbReference type="Rhea" id="RHEA:39663"/>
        <dbReference type="Rhea" id="RHEA-COMP:12939"/>
        <dbReference type="Rhea" id="RHEA-COMP:14378"/>
        <dbReference type="ChEBI" id="CHEBI:15378"/>
        <dbReference type="ChEBI" id="CHEBI:24646"/>
        <dbReference type="ChEBI" id="CHEBI:132124"/>
        <dbReference type="ChEBI" id="CHEBI:133980"/>
        <dbReference type="ChEBI" id="CHEBI:139511"/>
    </reaction>
</comment>
<evidence type="ECO:0000313" key="3">
    <source>
        <dbReference type="EMBL" id="OAH14831.1"/>
    </source>
</evidence>
<dbReference type="PANTHER" id="PTHR39428">
    <property type="entry name" value="F420H(2)-DEPENDENT QUINONE REDUCTASE RV1261C"/>
    <property type="match status" value="1"/>
</dbReference>
<sequence>MSAATPGTPALRLVQKISASRAFARVAPYFLPAMDLAVHRLTRGKVQLSARMLPGLVLTARGAKSGLPRRTPLACMREASGDWIVLGSNYGRPDHPLWTGNLLAHPDAEINWRGRDIPVTARLLEGDERARVWQEVLVFWPPYGLYQSRVSREIRVFRLTPR</sequence>
<dbReference type="InterPro" id="IPR012349">
    <property type="entry name" value="Split_barrel_FMN-bd"/>
</dbReference>
<dbReference type="OrthoDB" id="8225825at2"/>
<keyword evidence="4" id="KW-1185">Reference proteome</keyword>
<evidence type="ECO:0000313" key="4">
    <source>
        <dbReference type="Proteomes" id="UP000077381"/>
    </source>
</evidence>
<protein>
    <submittedName>
        <fullName evidence="3">Putative nitroreductase</fullName>
        <ecNumber evidence="3">1.-.-.-</ecNumber>
    </submittedName>
</protein>
<dbReference type="PANTHER" id="PTHR39428:SF1">
    <property type="entry name" value="F420H(2)-DEPENDENT QUINONE REDUCTASE RV1261C"/>
    <property type="match status" value="1"/>
</dbReference>
<dbReference type="NCBIfam" id="TIGR00026">
    <property type="entry name" value="hi_GC_TIGR00026"/>
    <property type="match status" value="1"/>
</dbReference>
<dbReference type="InterPro" id="IPR004378">
    <property type="entry name" value="F420H2_quin_Rdtase"/>
</dbReference>
<dbReference type="GO" id="GO:0005886">
    <property type="term" value="C:plasma membrane"/>
    <property type="evidence" value="ECO:0007669"/>
    <property type="project" value="TreeGrafter"/>
</dbReference>
<accession>A0A177HV48</accession>
<proteinExistence type="inferred from homology"/>
<dbReference type="Proteomes" id="UP000077381">
    <property type="component" value="Unassembled WGS sequence"/>
</dbReference>
<dbReference type="EMBL" id="LOHS01000056">
    <property type="protein sequence ID" value="OAH14831.1"/>
    <property type="molecule type" value="Genomic_DNA"/>
</dbReference>
<dbReference type="AlphaFoldDB" id="A0A177HV48"/>
<dbReference type="Gene3D" id="2.30.110.10">
    <property type="entry name" value="Electron Transport, Fmn-binding Protein, Chain A"/>
    <property type="match status" value="1"/>
</dbReference>
<dbReference type="PATRIC" id="fig|1716141.3.peg.1898"/>
<evidence type="ECO:0000256" key="1">
    <source>
        <dbReference type="ARBA" id="ARBA00008710"/>
    </source>
</evidence>
<organism evidence="3 4">
    <name type="scientific">Streptomyces jeddahensis</name>
    <dbReference type="NCBI Taxonomy" id="1716141"/>
    <lineage>
        <taxon>Bacteria</taxon>
        <taxon>Bacillati</taxon>
        <taxon>Actinomycetota</taxon>
        <taxon>Actinomycetes</taxon>
        <taxon>Kitasatosporales</taxon>
        <taxon>Streptomycetaceae</taxon>
        <taxon>Streptomyces</taxon>
    </lineage>
</organism>
<name>A0A177HV48_9ACTN</name>
<reference evidence="3 4" key="1">
    <citation type="submission" date="2015-12" db="EMBL/GenBank/DDBJ databases">
        <title>Genome sequence of Streptomyces sp. G25.</title>
        <authorList>
            <person name="Poehlein A."/>
            <person name="Roettig A."/>
            <person name="Hiessl S."/>
            <person name="Hauschild P."/>
            <person name="Schauer J."/>
            <person name="Madkour M.H."/>
            <person name="Al-Ansari A.M."/>
            <person name="Almakishah N.H."/>
            <person name="Steinbuechel A."/>
            <person name="Daniel R."/>
        </authorList>
    </citation>
    <scope>NUCLEOTIDE SEQUENCE [LARGE SCALE GENOMIC DNA]</scope>
    <source>
        <strain evidence="4">G25(2015)</strain>
    </source>
</reference>